<evidence type="ECO:0000256" key="5">
    <source>
        <dbReference type="PROSITE-ProRule" id="PRU00124"/>
    </source>
</evidence>
<dbReference type="PROSITE" id="PS50835">
    <property type="entry name" value="IG_LIKE"/>
    <property type="match status" value="2"/>
</dbReference>
<dbReference type="PROSITE" id="PS50068">
    <property type="entry name" value="LDLRA_2"/>
    <property type="match status" value="1"/>
</dbReference>
<evidence type="ECO:0000313" key="8">
    <source>
        <dbReference type="EMBL" id="KAL3875348.1"/>
    </source>
</evidence>
<dbReference type="InterPro" id="IPR036179">
    <property type="entry name" value="Ig-like_dom_sf"/>
</dbReference>
<dbReference type="Pfam" id="PF07679">
    <property type="entry name" value="I-set"/>
    <property type="match status" value="1"/>
</dbReference>
<dbReference type="InterPro" id="IPR036055">
    <property type="entry name" value="LDL_receptor-like_sf"/>
</dbReference>
<dbReference type="SUPFAM" id="SSF57424">
    <property type="entry name" value="LDL receptor-like module"/>
    <property type="match status" value="1"/>
</dbReference>
<accession>A0ABD3WRF9</accession>
<dbReference type="InterPro" id="IPR013098">
    <property type="entry name" value="Ig_I-set"/>
</dbReference>
<evidence type="ECO:0000256" key="6">
    <source>
        <dbReference type="SAM" id="SignalP"/>
    </source>
</evidence>
<dbReference type="AlphaFoldDB" id="A0ABD3WRF9"/>
<dbReference type="InterPro" id="IPR003599">
    <property type="entry name" value="Ig_sub"/>
</dbReference>
<evidence type="ECO:0000256" key="2">
    <source>
        <dbReference type="ARBA" id="ARBA00022737"/>
    </source>
</evidence>
<dbReference type="SMART" id="SM00409">
    <property type="entry name" value="IG"/>
    <property type="match status" value="3"/>
</dbReference>
<feature type="domain" description="Ig-like" evidence="7">
    <location>
        <begin position="24"/>
        <end position="107"/>
    </location>
</feature>
<sequence>MGFISSLIGCTLMLVTFVMGAVPPNMLTTYFNTKYVKPYDSAQEKCQAGGDPKPTFTWKKDGVVLLTDANYEVNSITGGITIKSVTALYGEGTYQCLAQNSQGTALSGFWEVKIAALYGFDQIRTSILTVNEYSYFSIPCEHQLYSMPASKLDWLVGKDNTAFPLTPEDKRRIVLDADGTLHFLFMRASDNANNPYRCQLFNSIVSLKAISLETFNLNVIRVNELTSKPILKYSKSFEGTIGSKATLLCIFAGNPIPNVEWFKDGVRLPDGSYLPGGTPRYQIDPEDPTGRKLIISKLDIKDEGDYVCCATNMYGMNEGIVKLIVTGPPQWNIGRLRSIRIPVGATAKFQCDTVSYHATSSLPMWMKNGEPMIGCGVMKLWCGDGTGCYDYNKKCDSRNDCPGIPSADEQNCPGCKVNTDFMCADLKSCVPASQRCNKHADCADGSDEKRCAYDQEKVIENKFHFSADLRQLTIPNVKKNDTMCLQCLVYNFREYGPNPKPDIIGITFGDACLTVLDPINILSGLPDKQKLQPGDIINFTISVQTDPLEQGNLRYDWYIGGKKYPDQFPLGIWSHIIKLSMGNTHIVIDTSTLTSHDDKLFQQLMGNLSVRVYHEFDQRIVSMELLTETLYLRRVPFCYILSVLGQICHLVVVALTYCLLLQGDHPNNINQMKTTNTTKKNHYHSKDHTIFINSSSSKLFNIMNTANASIPKGTEQKSKPEAISYSQNKKGEEGIRVNQEQKAPNNSTGIRKIIQLHPKYNYLTNKEITEELKYQGAMISKAYRMKSNHEHTSNKILLEFTEKAPLFVQFDGYIQIIMDYKSQVRFCSKCKAWGHYTRNCKNKMRCGNCGGSHNDNCTFIGLKCANCRGPHNPKDKECS</sequence>
<dbReference type="InterPro" id="IPR051170">
    <property type="entry name" value="Neural/epithelial_adhesion"/>
</dbReference>
<dbReference type="SMART" id="SM00192">
    <property type="entry name" value="LDLa"/>
    <property type="match status" value="2"/>
</dbReference>
<dbReference type="EMBL" id="JBJQND010000005">
    <property type="protein sequence ID" value="KAL3875348.1"/>
    <property type="molecule type" value="Genomic_DNA"/>
</dbReference>
<dbReference type="InterPro" id="IPR003598">
    <property type="entry name" value="Ig_sub2"/>
</dbReference>
<dbReference type="FunFam" id="2.60.40.10:FF:000032">
    <property type="entry name" value="palladin isoform X1"/>
    <property type="match status" value="1"/>
</dbReference>
<keyword evidence="9" id="KW-1185">Reference proteome</keyword>
<dbReference type="Pfam" id="PF00057">
    <property type="entry name" value="Ldl_recept_a"/>
    <property type="match status" value="1"/>
</dbReference>
<organism evidence="8 9">
    <name type="scientific">Sinanodonta woodiana</name>
    <name type="common">Chinese pond mussel</name>
    <name type="synonym">Anodonta woodiana</name>
    <dbReference type="NCBI Taxonomy" id="1069815"/>
    <lineage>
        <taxon>Eukaryota</taxon>
        <taxon>Metazoa</taxon>
        <taxon>Spiralia</taxon>
        <taxon>Lophotrochozoa</taxon>
        <taxon>Mollusca</taxon>
        <taxon>Bivalvia</taxon>
        <taxon>Autobranchia</taxon>
        <taxon>Heteroconchia</taxon>
        <taxon>Palaeoheterodonta</taxon>
        <taxon>Unionida</taxon>
        <taxon>Unionoidea</taxon>
        <taxon>Unionidae</taxon>
        <taxon>Unioninae</taxon>
        <taxon>Sinanodonta</taxon>
    </lineage>
</organism>
<gene>
    <name evidence="8" type="ORF">ACJMK2_033306</name>
</gene>
<evidence type="ECO:0000256" key="3">
    <source>
        <dbReference type="ARBA" id="ARBA00023157"/>
    </source>
</evidence>
<name>A0ABD3WRF9_SINWO</name>
<keyword evidence="4" id="KW-0393">Immunoglobulin domain</keyword>
<keyword evidence="1 6" id="KW-0732">Signal</keyword>
<dbReference type="PANTHER" id="PTHR12231">
    <property type="entry name" value="CTX-RELATED TYPE I TRANSMEMBRANE PROTEIN"/>
    <property type="match status" value="1"/>
</dbReference>
<comment type="caution">
    <text evidence="8">The sequence shown here is derived from an EMBL/GenBank/DDBJ whole genome shotgun (WGS) entry which is preliminary data.</text>
</comment>
<dbReference type="InterPro" id="IPR002172">
    <property type="entry name" value="LDrepeatLR_classA_rpt"/>
</dbReference>
<dbReference type="Gene3D" id="2.60.40.10">
    <property type="entry name" value="Immunoglobulins"/>
    <property type="match status" value="3"/>
</dbReference>
<feature type="disulfide bond" evidence="5">
    <location>
        <begin position="436"/>
        <end position="451"/>
    </location>
</feature>
<protein>
    <recommendedName>
        <fullName evidence="7">Ig-like domain-containing protein</fullName>
    </recommendedName>
</protein>
<evidence type="ECO:0000256" key="1">
    <source>
        <dbReference type="ARBA" id="ARBA00022729"/>
    </source>
</evidence>
<evidence type="ECO:0000259" key="7">
    <source>
        <dbReference type="PROSITE" id="PS50835"/>
    </source>
</evidence>
<dbReference type="InterPro" id="IPR007110">
    <property type="entry name" value="Ig-like_dom"/>
</dbReference>
<dbReference type="SUPFAM" id="SSF48726">
    <property type="entry name" value="Immunoglobulin"/>
    <property type="match status" value="2"/>
</dbReference>
<keyword evidence="2" id="KW-0677">Repeat</keyword>
<feature type="chain" id="PRO_5044818746" description="Ig-like domain-containing protein" evidence="6">
    <location>
        <begin position="21"/>
        <end position="879"/>
    </location>
</feature>
<dbReference type="CDD" id="cd00112">
    <property type="entry name" value="LDLa"/>
    <property type="match status" value="1"/>
</dbReference>
<comment type="caution">
    <text evidence="5">Lacks conserved residue(s) required for the propagation of feature annotation.</text>
</comment>
<reference evidence="8 9" key="1">
    <citation type="submission" date="2024-11" db="EMBL/GenBank/DDBJ databases">
        <title>Chromosome-level genome assembly of the freshwater bivalve Anodonta woodiana.</title>
        <authorList>
            <person name="Chen X."/>
        </authorList>
    </citation>
    <scope>NUCLEOTIDE SEQUENCE [LARGE SCALE GENOMIC DNA]</scope>
    <source>
        <strain evidence="8">MN2024</strain>
        <tissue evidence="8">Gills</tissue>
    </source>
</reference>
<dbReference type="Pfam" id="PF13927">
    <property type="entry name" value="Ig_3"/>
    <property type="match status" value="1"/>
</dbReference>
<evidence type="ECO:0000313" key="9">
    <source>
        <dbReference type="Proteomes" id="UP001634394"/>
    </source>
</evidence>
<keyword evidence="3 5" id="KW-1015">Disulfide bond</keyword>
<dbReference type="PROSITE" id="PS01209">
    <property type="entry name" value="LDLRA_1"/>
    <property type="match status" value="1"/>
</dbReference>
<evidence type="ECO:0000256" key="4">
    <source>
        <dbReference type="ARBA" id="ARBA00023319"/>
    </source>
</evidence>
<dbReference type="InterPro" id="IPR013783">
    <property type="entry name" value="Ig-like_fold"/>
</dbReference>
<dbReference type="Proteomes" id="UP001634394">
    <property type="component" value="Unassembled WGS sequence"/>
</dbReference>
<proteinExistence type="predicted"/>
<feature type="domain" description="Ig-like" evidence="7">
    <location>
        <begin position="229"/>
        <end position="326"/>
    </location>
</feature>
<dbReference type="InterPro" id="IPR023415">
    <property type="entry name" value="LDLR_class-A_CS"/>
</dbReference>
<dbReference type="PANTHER" id="PTHR12231:SF253">
    <property type="entry name" value="DPR-INTERACTING PROTEIN ETA, ISOFORM B-RELATED"/>
    <property type="match status" value="1"/>
</dbReference>
<dbReference type="SMART" id="SM00408">
    <property type="entry name" value="IGc2"/>
    <property type="match status" value="2"/>
</dbReference>
<dbReference type="Gene3D" id="4.10.400.10">
    <property type="entry name" value="Low-density Lipoprotein Receptor"/>
    <property type="match status" value="1"/>
</dbReference>
<feature type="signal peptide" evidence="6">
    <location>
        <begin position="1"/>
        <end position="20"/>
    </location>
</feature>